<dbReference type="EMBL" id="CAACVJ010000589">
    <property type="protein sequence ID" value="VEP17584.1"/>
    <property type="molecule type" value="Genomic_DNA"/>
</dbReference>
<reference evidence="3 4" key="1">
    <citation type="submission" date="2019-01" db="EMBL/GenBank/DDBJ databases">
        <authorList>
            <person name="Brito A."/>
        </authorList>
    </citation>
    <scope>NUCLEOTIDE SEQUENCE [LARGE SCALE GENOMIC DNA]</scope>
    <source>
        <strain evidence="3">1</strain>
    </source>
</reference>
<dbReference type="Pfam" id="PF00069">
    <property type="entry name" value="Pkinase"/>
    <property type="match status" value="1"/>
</dbReference>
<keyword evidence="4" id="KW-1185">Reference proteome</keyword>
<dbReference type="InterPro" id="IPR011009">
    <property type="entry name" value="Kinase-like_dom_sf"/>
</dbReference>
<dbReference type="AlphaFoldDB" id="A0A563W1K0"/>
<feature type="binding site" evidence="1">
    <location>
        <position position="46"/>
    </location>
    <ligand>
        <name>ATP</name>
        <dbReference type="ChEBI" id="CHEBI:30616"/>
    </ligand>
</feature>
<dbReference type="InterPro" id="IPR000719">
    <property type="entry name" value="Prot_kinase_dom"/>
</dbReference>
<dbReference type="PROSITE" id="PS00107">
    <property type="entry name" value="PROTEIN_KINASE_ATP"/>
    <property type="match status" value="1"/>
</dbReference>
<evidence type="ECO:0000313" key="4">
    <source>
        <dbReference type="Proteomes" id="UP000320055"/>
    </source>
</evidence>
<dbReference type="SUPFAM" id="SSF56112">
    <property type="entry name" value="Protein kinase-like (PK-like)"/>
    <property type="match status" value="1"/>
</dbReference>
<dbReference type="Proteomes" id="UP000320055">
    <property type="component" value="Unassembled WGS sequence"/>
</dbReference>
<evidence type="ECO:0000259" key="2">
    <source>
        <dbReference type="PROSITE" id="PS50011"/>
    </source>
</evidence>
<feature type="domain" description="Protein kinase" evidence="2">
    <location>
        <begin position="13"/>
        <end position="280"/>
    </location>
</feature>
<keyword evidence="3" id="KW-0808">Transferase</keyword>
<name>A0A563W1K0_9CYAN</name>
<dbReference type="Gene3D" id="1.10.510.10">
    <property type="entry name" value="Transferase(Phosphotransferase) domain 1"/>
    <property type="match status" value="1"/>
</dbReference>
<sequence length="431" mass="49653">MDVNVGELIRDRYKIKKKLGNGNWGITYLAIDLQAENSDDAECVVKEIKPSENLTLEENKYYFHQEVKALQSLGKHSQIPSLIDSFIEQEYFYIVQEFIAGTLLNQKIKPGKRLIEQEAQLLLINLLKIVQFIHQNQHVHRDLKPDNIIQRDNGEIVIIDFGTVKEINTLNQTNSGDTLSRVIGAPPYIAPERFTFPRPQEVDKNPRVDIYSLGIIGLQAITGLAPNYLYIDPHNDGARLWSDAIPISPRMKNILNRMAHPQPNYRYQSVDEVLQDLKALDDKKEPIPTTSRVKFFGIGLTGLIVGALLMKIVPTPLTLLFIPKTQDYPINFTEVCNSPIIKGQEFKNHQGTPEHITLKYTNPIWSVFRWKCIFTYQDDTQIRGINLNDYCTVTYKESEYKYEAYFKNYLDKNSWYCTNVGTKLKPKINNQ</sequence>
<keyword evidence="3" id="KW-0418">Kinase</keyword>
<dbReference type="PANTHER" id="PTHR44167">
    <property type="entry name" value="OVARIAN-SPECIFIC SERINE/THREONINE-PROTEIN KINASE LOK-RELATED"/>
    <property type="match status" value="1"/>
</dbReference>
<dbReference type="SMART" id="SM00220">
    <property type="entry name" value="S_TKc"/>
    <property type="match status" value="1"/>
</dbReference>
<dbReference type="OrthoDB" id="530825at2"/>
<dbReference type="CDD" id="cd14014">
    <property type="entry name" value="STKc_PknB_like"/>
    <property type="match status" value="1"/>
</dbReference>
<protein>
    <submittedName>
        <fullName evidence="3">Putative Calcium/calmodulin-dependent protein kinase</fullName>
        <ecNumber evidence="3">2.7.11.17</ecNumber>
    </submittedName>
</protein>
<dbReference type="PROSITE" id="PS50011">
    <property type="entry name" value="PROTEIN_KINASE_DOM"/>
    <property type="match status" value="1"/>
</dbReference>
<gene>
    <name evidence="3" type="ORF">H1P_6290004</name>
</gene>
<evidence type="ECO:0000313" key="3">
    <source>
        <dbReference type="EMBL" id="VEP17584.1"/>
    </source>
</evidence>
<dbReference type="GO" id="GO:0005524">
    <property type="term" value="F:ATP binding"/>
    <property type="evidence" value="ECO:0007669"/>
    <property type="project" value="UniProtKB-UniRule"/>
</dbReference>
<dbReference type="GO" id="GO:0004683">
    <property type="term" value="F:calcium/calmodulin-dependent protein kinase activity"/>
    <property type="evidence" value="ECO:0007669"/>
    <property type="project" value="UniProtKB-EC"/>
</dbReference>
<dbReference type="RefSeq" id="WP_144875973.1">
    <property type="nucleotide sequence ID" value="NZ_LR214363.1"/>
</dbReference>
<organism evidence="3 4">
    <name type="scientific">Hyella patelloides LEGE 07179</name>
    <dbReference type="NCBI Taxonomy" id="945734"/>
    <lineage>
        <taxon>Bacteria</taxon>
        <taxon>Bacillati</taxon>
        <taxon>Cyanobacteriota</taxon>
        <taxon>Cyanophyceae</taxon>
        <taxon>Pleurocapsales</taxon>
        <taxon>Hyellaceae</taxon>
        <taxon>Hyella</taxon>
    </lineage>
</organism>
<evidence type="ECO:0000256" key="1">
    <source>
        <dbReference type="PROSITE-ProRule" id="PRU10141"/>
    </source>
</evidence>
<dbReference type="InterPro" id="IPR017441">
    <property type="entry name" value="Protein_kinase_ATP_BS"/>
</dbReference>
<dbReference type="PANTHER" id="PTHR44167:SF24">
    <property type="entry name" value="SERINE_THREONINE-PROTEIN KINASE CHK2"/>
    <property type="match status" value="1"/>
</dbReference>
<keyword evidence="1" id="KW-0067">ATP-binding</keyword>
<dbReference type="EC" id="2.7.11.17" evidence="3"/>
<proteinExistence type="predicted"/>
<accession>A0A563W1K0</accession>
<keyword evidence="1" id="KW-0547">Nucleotide-binding</keyword>